<feature type="binding site" evidence="8">
    <location>
        <position position="108"/>
    </location>
    <ligand>
        <name>Mg(2+)</name>
        <dbReference type="ChEBI" id="CHEBI:18420"/>
    </ligand>
</feature>
<gene>
    <name evidence="8" type="primary">mobA</name>
    <name evidence="10" type="ORF">ET418_08305</name>
</gene>
<comment type="caution">
    <text evidence="10">The sequence shown here is derived from an EMBL/GenBank/DDBJ whole genome shotgun (WGS) entry which is preliminary data.</text>
</comment>
<dbReference type="EC" id="2.7.7.77" evidence="8"/>
<dbReference type="RefSeq" id="WP_149307129.1">
    <property type="nucleotide sequence ID" value="NZ_SRSD01000004.1"/>
</dbReference>
<dbReference type="GO" id="GO:0005525">
    <property type="term" value="F:GTP binding"/>
    <property type="evidence" value="ECO:0007669"/>
    <property type="project" value="UniProtKB-UniRule"/>
</dbReference>
<dbReference type="InterPro" id="IPR025877">
    <property type="entry name" value="MobA-like_NTP_Trfase"/>
</dbReference>
<keyword evidence="6 8" id="KW-0342">GTP-binding</keyword>
<evidence type="ECO:0000256" key="4">
    <source>
        <dbReference type="ARBA" id="ARBA00022741"/>
    </source>
</evidence>
<accession>A0A5A9XG67</accession>
<keyword evidence="5 8" id="KW-0460">Magnesium</keyword>
<evidence type="ECO:0000256" key="3">
    <source>
        <dbReference type="ARBA" id="ARBA00022723"/>
    </source>
</evidence>
<name>A0A5A9XG67_9BACT</name>
<comment type="cofactor">
    <cofactor evidence="8">
        <name>Mg(2+)</name>
        <dbReference type="ChEBI" id="CHEBI:18420"/>
    </cofactor>
</comment>
<dbReference type="CDD" id="cd02503">
    <property type="entry name" value="MobA"/>
    <property type="match status" value="1"/>
</dbReference>
<comment type="catalytic activity">
    <reaction evidence="8">
        <text>Mo-molybdopterin + GTP + H(+) = Mo-molybdopterin guanine dinucleotide + diphosphate</text>
        <dbReference type="Rhea" id="RHEA:34243"/>
        <dbReference type="ChEBI" id="CHEBI:15378"/>
        <dbReference type="ChEBI" id="CHEBI:33019"/>
        <dbReference type="ChEBI" id="CHEBI:37565"/>
        <dbReference type="ChEBI" id="CHEBI:71302"/>
        <dbReference type="ChEBI" id="CHEBI:71310"/>
        <dbReference type="EC" id="2.7.7.77"/>
    </reaction>
</comment>
<reference evidence="10 11" key="1">
    <citation type="submission" date="2019-04" db="EMBL/GenBank/DDBJ databases">
        <title>Geobacter ruber sp. nov., ferric-reducing bacteria isolated from paddy soil.</title>
        <authorList>
            <person name="Xu Z."/>
            <person name="Masuda Y."/>
            <person name="Itoh H."/>
            <person name="Senoo K."/>
        </authorList>
    </citation>
    <scope>NUCLEOTIDE SEQUENCE [LARGE SCALE GENOMIC DNA]</scope>
    <source>
        <strain evidence="10 11">Red88</strain>
    </source>
</reference>
<dbReference type="AlphaFoldDB" id="A0A5A9XG67"/>
<dbReference type="GO" id="GO:0061603">
    <property type="term" value="F:molybdenum cofactor guanylyltransferase activity"/>
    <property type="evidence" value="ECO:0007669"/>
    <property type="project" value="UniProtKB-EC"/>
</dbReference>
<dbReference type="GO" id="GO:0005737">
    <property type="term" value="C:cytoplasm"/>
    <property type="evidence" value="ECO:0007669"/>
    <property type="project" value="UniProtKB-SubCell"/>
</dbReference>
<dbReference type="InterPro" id="IPR013482">
    <property type="entry name" value="Molybde_CF_guanTrfase"/>
</dbReference>
<evidence type="ECO:0000259" key="9">
    <source>
        <dbReference type="Pfam" id="PF12804"/>
    </source>
</evidence>
<dbReference type="Proteomes" id="UP000324298">
    <property type="component" value="Unassembled WGS sequence"/>
</dbReference>
<feature type="binding site" evidence="8">
    <location>
        <position position="79"/>
    </location>
    <ligand>
        <name>GTP</name>
        <dbReference type="ChEBI" id="CHEBI:37565"/>
    </ligand>
</feature>
<dbReference type="PANTHER" id="PTHR19136">
    <property type="entry name" value="MOLYBDENUM COFACTOR GUANYLYLTRANSFERASE"/>
    <property type="match status" value="1"/>
</dbReference>
<proteinExistence type="inferred from homology"/>
<keyword evidence="2 8" id="KW-0808">Transferase</keyword>
<evidence type="ECO:0000256" key="1">
    <source>
        <dbReference type="ARBA" id="ARBA00022490"/>
    </source>
</evidence>
<feature type="binding site" evidence="8">
    <location>
        <position position="34"/>
    </location>
    <ligand>
        <name>GTP</name>
        <dbReference type="ChEBI" id="CHEBI:37565"/>
    </ligand>
</feature>
<evidence type="ECO:0000313" key="11">
    <source>
        <dbReference type="Proteomes" id="UP000324298"/>
    </source>
</evidence>
<evidence type="ECO:0000256" key="2">
    <source>
        <dbReference type="ARBA" id="ARBA00022679"/>
    </source>
</evidence>
<feature type="binding site" evidence="8">
    <location>
        <begin position="22"/>
        <end position="24"/>
    </location>
    <ligand>
        <name>GTP</name>
        <dbReference type="ChEBI" id="CHEBI:37565"/>
    </ligand>
</feature>
<comment type="domain">
    <text evidence="8">The N-terminal domain determines nucleotide recognition and specific binding, while the C-terminal domain determines the specific binding to the target protein.</text>
</comment>
<dbReference type="Pfam" id="PF12804">
    <property type="entry name" value="NTP_transf_3"/>
    <property type="match status" value="1"/>
</dbReference>
<evidence type="ECO:0000256" key="6">
    <source>
        <dbReference type="ARBA" id="ARBA00023134"/>
    </source>
</evidence>
<organism evidence="10 11">
    <name type="scientific">Oryzomonas rubra</name>
    <dbReference type="NCBI Taxonomy" id="2509454"/>
    <lineage>
        <taxon>Bacteria</taxon>
        <taxon>Pseudomonadati</taxon>
        <taxon>Thermodesulfobacteriota</taxon>
        <taxon>Desulfuromonadia</taxon>
        <taxon>Geobacterales</taxon>
        <taxon>Geobacteraceae</taxon>
        <taxon>Oryzomonas</taxon>
    </lineage>
</organism>
<dbReference type="SUPFAM" id="SSF53448">
    <property type="entry name" value="Nucleotide-diphospho-sugar transferases"/>
    <property type="match status" value="1"/>
</dbReference>
<feature type="domain" description="MobA-like NTP transferase" evidence="9">
    <location>
        <begin position="19"/>
        <end position="165"/>
    </location>
</feature>
<dbReference type="Gene3D" id="3.90.550.10">
    <property type="entry name" value="Spore Coat Polysaccharide Biosynthesis Protein SpsA, Chain A"/>
    <property type="match status" value="1"/>
</dbReference>
<keyword evidence="7 8" id="KW-0501">Molybdenum cofactor biosynthesis</keyword>
<comment type="subcellular location">
    <subcellularLocation>
        <location evidence="8">Cytoplasm</location>
    </subcellularLocation>
</comment>
<dbReference type="HAMAP" id="MF_00316">
    <property type="entry name" value="MobA"/>
    <property type="match status" value="1"/>
</dbReference>
<dbReference type="InterPro" id="IPR029044">
    <property type="entry name" value="Nucleotide-diphossugar_trans"/>
</dbReference>
<keyword evidence="4 8" id="KW-0547">Nucleotide-binding</keyword>
<dbReference type="EMBL" id="SRSD01000004">
    <property type="protein sequence ID" value="KAA0892192.1"/>
    <property type="molecule type" value="Genomic_DNA"/>
</dbReference>
<comment type="similarity">
    <text evidence="8">Belongs to the MobA family.</text>
</comment>
<dbReference type="GO" id="GO:0046872">
    <property type="term" value="F:metal ion binding"/>
    <property type="evidence" value="ECO:0007669"/>
    <property type="project" value="UniProtKB-KW"/>
</dbReference>
<evidence type="ECO:0000256" key="5">
    <source>
        <dbReference type="ARBA" id="ARBA00022842"/>
    </source>
</evidence>
<comment type="function">
    <text evidence="8">Transfers a GMP moiety from GTP to Mo-molybdopterin (Mo-MPT) cofactor (Moco or molybdenum cofactor) to form Mo-molybdopterin guanine dinucleotide (Mo-MGD) cofactor.</text>
</comment>
<keyword evidence="1 8" id="KW-0963">Cytoplasm</keyword>
<dbReference type="PANTHER" id="PTHR19136:SF81">
    <property type="entry name" value="MOLYBDENUM COFACTOR GUANYLYLTRANSFERASE"/>
    <property type="match status" value="1"/>
</dbReference>
<evidence type="ECO:0000256" key="8">
    <source>
        <dbReference type="HAMAP-Rule" id="MF_00316"/>
    </source>
</evidence>
<protein>
    <recommendedName>
        <fullName evidence="8">Probable molybdenum cofactor guanylyltransferase</fullName>
        <shortName evidence="8">MoCo guanylyltransferase</shortName>
        <ecNumber evidence="8">2.7.7.77</ecNumber>
    </recommendedName>
    <alternativeName>
        <fullName evidence="8">GTP:molybdopterin guanylyltransferase</fullName>
    </alternativeName>
    <alternativeName>
        <fullName evidence="8">Mo-MPT guanylyltransferase</fullName>
    </alternativeName>
    <alternativeName>
        <fullName evidence="8">Molybdopterin guanylyltransferase</fullName>
    </alternativeName>
    <alternativeName>
        <fullName evidence="8">Molybdopterin-guanine dinucleotide synthase</fullName>
        <shortName evidence="8">MGD synthase</shortName>
    </alternativeName>
</protein>
<comment type="caution">
    <text evidence="8">Lacks conserved residue(s) required for the propagation of feature annotation.</text>
</comment>
<feature type="binding site" evidence="8">
    <location>
        <position position="108"/>
    </location>
    <ligand>
        <name>GTP</name>
        <dbReference type="ChEBI" id="CHEBI:37565"/>
    </ligand>
</feature>
<evidence type="ECO:0000256" key="7">
    <source>
        <dbReference type="ARBA" id="ARBA00023150"/>
    </source>
</evidence>
<dbReference type="OrthoDB" id="9788394at2"/>
<evidence type="ECO:0000313" key="10">
    <source>
        <dbReference type="EMBL" id="KAA0892192.1"/>
    </source>
</evidence>
<dbReference type="GO" id="GO:1902758">
    <property type="term" value="P:bis(molybdopterin guanine dinucleotide)molybdenum biosynthetic process"/>
    <property type="evidence" value="ECO:0007669"/>
    <property type="project" value="TreeGrafter"/>
</dbReference>
<keyword evidence="10" id="KW-0548">Nucleotidyltransferase</keyword>
<keyword evidence="11" id="KW-1185">Reference proteome</keyword>
<sequence>MDRSPRMQETRGPLDGITGVILAGGASSRMGRNKALLMVDGMPLIEKIHRTMIRLFRDVVLVTNTPEVYAFLPCRTVADIYPGFGSIAGLHAGLAASSEEWIFVTACDAPFINPDVIRMLSAVSAGYDAVVPISEGGKEPLHALYGRRCLAEVEQVIRQGDRQLLILLDRVRTRYVTPEELASIPGAELSFCNVNTPDEYAAMVSMRRP</sequence>
<keyword evidence="3 8" id="KW-0479">Metal-binding</keyword>